<keyword evidence="1 2" id="KW-0378">Hydrolase</keyword>
<dbReference type="GO" id="GO:0016791">
    <property type="term" value="F:phosphatase activity"/>
    <property type="evidence" value="ECO:0007669"/>
    <property type="project" value="InterPro"/>
</dbReference>
<evidence type="ECO:0000313" key="7">
    <source>
        <dbReference type="WBParaSite" id="maker-uti_cns_0008910-snap-gene-0.14-mRNA-1"/>
    </source>
</evidence>
<sequence>KMSTKSYLSSAADIACLMSTKRVFLFDCDGVIWNENTLVPGAKDLLTRLKQLGRQVFLVTNNSSKSRAQYVAKCRKLELPIEEADIVCTAAVAAGYISKLKLPGVTYVIGSQGLQDELELHGIKCCGFREDDDTAVHDQGVEQFGDAPLRNDVSCVLLALDTRFNYLKLLKACSYVSAGALFLGSNEDAFLPSGQPSPTVPVRLPGTGAMLSALCVATQQQPAAVMGKPHRPMLDYAVQLMTEARPDQQPPPLSQWLMVGDRLDTDIAFGRRHGMDTVCVMTGCTKPADLLDLSEANSELKPNCAAESVADLLPHLAEN</sequence>
<comment type="cofactor">
    <cofactor evidence="5">
        <name>Mg(2+)</name>
        <dbReference type="ChEBI" id="CHEBI:18420"/>
    </cofactor>
    <text evidence="5">Divalent metal ions. Mg(2+) is the most effective.</text>
</comment>
<evidence type="ECO:0000256" key="3">
    <source>
        <dbReference type="PIRSR" id="PIRSR000915-1"/>
    </source>
</evidence>
<feature type="binding site" evidence="4">
    <location>
        <position position="228"/>
    </location>
    <ligand>
        <name>substrate</name>
    </ligand>
</feature>
<accession>A0A1I8HZ44</accession>
<reference evidence="7" key="1">
    <citation type="submission" date="2016-11" db="UniProtKB">
        <authorList>
            <consortium name="WormBaseParasite"/>
        </authorList>
    </citation>
    <scope>IDENTIFICATION</scope>
</reference>
<dbReference type="InterPro" id="IPR006357">
    <property type="entry name" value="HAD-SF_hydro_IIA"/>
</dbReference>
<proteinExistence type="inferred from homology"/>
<dbReference type="Pfam" id="PF13242">
    <property type="entry name" value="Hydrolase_like"/>
    <property type="match status" value="1"/>
</dbReference>
<dbReference type="NCBIfam" id="TIGR01452">
    <property type="entry name" value="PGP_euk"/>
    <property type="match status" value="1"/>
</dbReference>
<keyword evidence="5" id="KW-0460">Magnesium</keyword>
<keyword evidence="6" id="KW-1185">Reference proteome</keyword>
<feature type="active site" description="Proton donor" evidence="3">
    <location>
        <position position="27"/>
    </location>
</feature>
<evidence type="ECO:0000256" key="5">
    <source>
        <dbReference type="PIRSR" id="PIRSR000915-3"/>
    </source>
</evidence>
<evidence type="ECO:0000313" key="6">
    <source>
        <dbReference type="Proteomes" id="UP000095280"/>
    </source>
</evidence>
<dbReference type="InterPro" id="IPR036412">
    <property type="entry name" value="HAD-like_sf"/>
</dbReference>
<dbReference type="InterPro" id="IPR006349">
    <property type="entry name" value="PGP_euk"/>
</dbReference>
<dbReference type="InterPro" id="IPR023214">
    <property type="entry name" value="HAD_sf"/>
</dbReference>
<dbReference type="NCBIfam" id="TIGR01460">
    <property type="entry name" value="HAD-SF-IIA"/>
    <property type="match status" value="1"/>
</dbReference>
<protein>
    <submittedName>
        <fullName evidence="7">4-nitrophenylphosphatase</fullName>
    </submittedName>
</protein>
<feature type="binding site" evidence="5">
    <location>
        <position position="29"/>
    </location>
    <ligand>
        <name>Mg(2+)</name>
        <dbReference type="ChEBI" id="CHEBI:18420"/>
    </ligand>
</feature>
<feature type="binding site" evidence="5">
    <location>
        <position position="27"/>
    </location>
    <ligand>
        <name>Mg(2+)</name>
        <dbReference type="ChEBI" id="CHEBI:18420"/>
    </ligand>
</feature>
<comment type="similarity">
    <text evidence="2">Belongs to the HAD-like hydrolase superfamily.</text>
</comment>
<dbReference type="WBParaSite" id="maker-uti_cns_0008910-snap-gene-0.14-mRNA-1">
    <property type="protein sequence ID" value="maker-uti_cns_0008910-snap-gene-0.14-mRNA-1"/>
    <property type="gene ID" value="maker-uti_cns_0008910-snap-gene-0.14"/>
</dbReference>
<dbReference type="SUPFAM" id="SSF56784">
    <property type="entry name" value="HAD-like"/>
    <property type="match status" value="1"/>
</dbReference>
<dbReference type="PIRSF" id="PIRSF000915">
    <property type="entry name" value="PGP-type_phosphatase"/>
    <property type="match status" value="1"/>
</dbReference>
<dbReference type="PANTHER" id="PTHR19288:SF93">
    <property type="entry name" value="FI11325P-RELATED"/>
    <property type="match status" value="1"/>
</dbReference>
<dbReference type="GO" id="GO:0005737">
    <property type="term" value="C:cytoplasm"/>
    <property type="evidence" value="ECO:0007669"/>
    <property type="project" value="TreeGrafter"/>
</dbReference>
<keyword evidence="5" id="KW-0479">Metal-binding</keyword>
<dbReference type="PANTHER" id="PTHR19288">
    <property type="entry name" value="4-NITROPHENYLPHOSPHATASE-RELATED"/>
    <property type="match status" value="1"/>
</dbReference>
<evidence type="ECO:0000256" key="2">
    <source>
        <dbReference type="PIRNR" id="PIRNR000915"/>
    </source>
</evidence>
<dbReference type="Pfam" id="PF13344">
    <property type="entry name" value="Hydrolase_6"/>
    <property type="match status" value="1"/>
</dbReference>
<feature type="binding site" evidence="5">
    <location>
        <position position="261"/>
    </location>
    <ligand>
        <name>Mg(2+)</name>
        <dbReference type="ChEBI" id="CHEBI:18420"/>
    </ligand>
</feature>
<dbReference type="Proteomes" id="UP000095280">
    <property type="component" value="Unplaced"/>
</dbReference>
<dbReference type="GO" id="GO:0046872">
    <property type="term" value="F:metal ion binding"/>
    <property type="evidence" value="ECO:0007669"/>
    <property type="project" value="UniProtKB-KW"/>
</dbReference>
<dbReference type="AlphaFoldDB" id="A0A1I8HZ44"/>
<feature type="active site" description="Proton donor" evidence="3">
    <location>
        <position position="29"/>
    </location>
</feature>
<evidence type="ECO:0000256" key="4">
    <source>
        <dbReference type="PIRSR" id="PIRSR000915-2"/>
    </source>
</evidence>
<organism evidence="6 7">
    <name type="scientific">Macrostomum lignano</name>
    <dbReference type="NCBI Taxonomy" id="282301"/>
    <lineage>
        <taxon>Eukaryota</taxon>
        <taxon>Metazoa</taxon>
        <taxon>Spiralia</taxon>
        <taxon>Lophotrochozoa</taxon>
        <taxon>Platyhelminthes</taxon>
        <taxon>Rhabditophora</taxon>
        <taxon>Macrostomorpha</taxon>
        <taxon>Macrostomida</taxon>
        <taxon>Macrostomidae</taxon>
        <taxon>Macrostomum</taxon>
    </lineage>
</organism>
<name>A0A1I8HZ44_9PLAT</name>
<evidence type="ECO:0000256" key="1">
    <source>
        <dbReference type="ARBA" id="ARBA00022801"/>
    </source>
</evidence>
<dbReference type="Gene3D" id="3.40.50.1000">
    <property type="entry name" value="HAD superfamily/HAD-like"/>
    <property type="match status" value="2"/>
</dbReference>